<dbReference type="SUPFAM" id="SSF81383">
    <property type="entry name" value="F-box domain"/>
    <property type="match status" value="1"/>
</dbReference>
<keyword evidence="1" id="KW-0812">Transmembrane</keyword>
<proteinExistence type="predicted"/>
<keyword evidence="5" id="KW-1185">Reference proteome</keyword>
<evidence type="ECO:0008006" key="6">
    <source>
        <dbReference type="Google" id="ProtNLM"/>
    </source>
</evidence>
<evidence type="ECO:0000256" key="1">
    <source>
        <dbReference type="SAM" id="Phobius"/>
    </source>
</evidence>
<sequence>MAPPRRPPPLIDDAIAEILVRLPPHEPEHLFRAALVCKPWLRVLCDPGFRRRYRAFHGAPPLLGLLHRRQVVEGPPAARFASTTKMPDFPFPGRSDRLGRARPLDCRHGRVLVHMLRERNRDYLVWDPITGDRHDLPAPDIDWFIYTAAVFCAAHGCDHLDCHGGPFRVVFVATDDREEIVKATVYSSETGVWTAPVALDDSCECYARHMRDVLADGHHYMPYVQPRRGAVVGDEVYFTLRRGNEIINYNLREDSLSMINPPSHTAHEIALMVMDDSSLGFACIECCSLYLWSMKVNSKGAAEWVQRRVIKLEAIKPAVEPVREASVVGSAEGVGVIFISTDAGLFTVDLKSEKVRKVDEPEVYFSVLPYMSFYTPGIVLALACLFLSFIFFTSAVCLLNVMVLVCE</sequence>
<dbReference type="PANTHER" id="PTHR32133:SF307">
    <property type="entry name" value="OS08G0299600 PROTEIN"/>
    <property type="match status" value="1"/>
</dbReference>
<name>A0ABC9GCA3_9POAL</name>
<keyword evidence="1" id="KW-0472">Membrane</keyword>
<gene>
    <name evidence="4" type="ORF">URODEC1_LOCUS114463</name>
</gene>
<feature type="domain" description="F-box protein AT5G49610-like beta-propeller" evidence="3">
    <location>
        <begin position="104"/>
        <end position="376"/>
    </location>
</feature>
<accession>A0ABC9GCA3</accession>
<evidence type="ECO:0000313" key="4">
    <source>
        <dbReference type="EMBL" id="CAL5091603.1"/>
    </source>
</evidence>
<dbReference type="InterPro" id="IPR001810">
    <property type="entry name" value="F-box_dom"/>
</dbReference>
<dbReference type="AlphaFoldDB" id="A0ABC9GCA3"/>
<feature type="transmembrane region" description="Helical" evidence="1">
    <location>
        <begin position="378"/>
        <end position="405"/>
    </location>
</feature>
<evidence type="ECO:0000259" key="3">
    <source>
        <dbReference type="Pfam" id="PF23635"/>
    </source>
</evidence>
<evidence type="ECO:0000313" key="5">
    <source>
        <dbReference type="Proteomes" id="UP001497457"/>
    </source>
</evidence>
<evidence type="ECO:0000259" key="2">
    <source>
        <dbReference type="Pfam" id="PF00646"/>
    </source>
</evidence>
<protein>
    <recommendedName>
        <fullName evidence="6">F-box domain-containing protein</fullName>
    </recommendedName>
</protein>
<dbReference type="Pfam" id="PF23635">
    <property type="entry name" value="Beta-prop_AT5G49610-like"/>
    <property type="match status" value="1"/>
</dbReference>
<dbReference type="Proteomes" id="UP001497457">
    <property type="component" value="Chromosome 8b"/>
</dbReference>
<reference evidence="5" key="1">
    <citation type="submission" date="2024-06" db="EMBL/GenBank/DDBJ databases">
        <authorList>
            <person name="Ryan C."/>
        </authorList>
    </citation>
    <scope>NUCLEOTIDE SEQUENCE [LARGE SCALE GENOMIC DNA]</scope>
</reference>
<dbReference type="Pfam" id="PF00646">
    <property type="entry name" value="F-box"/>
    <property type="match status" value="1"/>
</dbReference>
<dbReference type="PANTHER" id="PTHR32133">
    <property type="entry name" value="OS07G0120400 PROTEIN"/>
    <property type="match status" value="1"/>
</dbReference>
<keyword evidence="1" id="KW-1133">Transmembrane helix</keyword>
<dbReference type="InterPro" id="IPR056594">
    <property type="entry name" value="AT5G49610-like_b-prop"/>
</dbReference>
<reference evidence="4 5" key="2">
    <citation type="submission" date="2024-10" db="EMBL/GenBank/DDBJ databases">
        <authorList>
            <person name="Ryan C."/>
        </authorList>
    </citation>
    <scope>NUCLEOTIDE SEQUENCE [LARGE SCALE GENOMIC DNA]</scope>
</reference>
<feature type="domain" description="F-box" evidence="2">
    <location>
        <begin position="12"/>
        <end position="51"/>
    </location>
</feature>
<dbReference type="EMBL" id="OZ075118">
    <property type="protein sequence ID" value="CAL5091603.1"/>
    <property type="molecule type" value="Genomic_DNA"/>
</dbReference>
<dbReference type="InterPro" id="IPR036047">
    <property type="entry name" value="F-box-like_dom_sf"/>
</dbReference>
<organism evidence="4 5">
    <name type="scientific">Urochloa decumbens</name>
    <dbReference type="NCBI Taxonomy" id="240449"/>
    <lineage>
        <taxon>Eukaryota</taxon>
        <taxon>Viridiplantae</taxon>
        <taxon>Streptophyta</taxon>
        <taxon>Embryophyta</taxon>
        <taxon>Tracheophyta</taxon>
        <taxon>Spermatophyta</taxon>
        <taxon>Magnoliopsida</taxon>
        <taxon>Liliopsida</taxon>
        <taxon>Poales</taxon>
        <taxon>Poaceae</taxon>
        <taxon>PACMAD clade</taxon>
        <taxon>Panicoideae</taxon>
        <taxon>Panicodae</taxon>
        <taxon>Paniceae</taxon>
        <taxon>Melinidinae</taxon>
        <taxon>Urochloa</taxon>
    </lineage>
</organism>